<dbReference type="RefSeq" id="XP_022093016.1">
    <property type="nucleotide sequence ID" value="XM_022237324.1"/>
</dbReference>
<feature type="region of interest" description="Disordered" evidence="1">
    <location>
        <begin position="220"/>
        <end position="272"/>
    </location>
</feature>
<accession>A0A8B7YNI4</accession>
<dbReference type="InterPro" id="IPR049341">
    <property type="entry name" value="TRADD-like_N"/>
</dbReference>
<evidence type="ECO:0000313" key="4">
    <source>
        <dbReference type="RefSeq" id="XP_022093016.1"/>
    </source>
</evidence>
<dbReference type="KEGG" id="aplc:110980537"/>
<feature type="domain" description="TRADD-like N-terminal" evidence="2">
    <location>
        <begin position="141"/>
        <end position="183"/>
    </location>
</feature>
<protein>
    <submittedName>
        <fullName evidence="4">Uncharacterized protein LOC110980537 isoform X1</fullName>
    </submittedName>
</protein>
<dbReference type="OrthoDB" id="10436972at2759"/>
<organism evidence="3 4">
    <name type="scientific">Acanthaster planci</name>
    <name type="common">Crown-of-thorns starfish</name>
    <dbReference type="NCBI Taxonomy" id="133434"/>
    <lineage>
        <taxon>Eukaryota</taxon>
        <taxon>Metazoa</taxon>
        <taxon>Echinodermata</taxon>
        <taxon>Eleutherozoa</taxon>
        <taxon>Asterozoa</taxon>
        <taxon>Asteroidea</taxon>
        <taxon>Valvatacea</taxon>
        <taxon>Valvatida</taxon>
        <taxon>Acanthasteridae</taxon>
        <taxon>Acanthaster</taxon>
    </lineage>
</organism>
<dbReference type="OMA" id="CHIVKEG"/>
<dbReference type="GeneID" id="110980537"/>
<dbReference type="AlphaFoldDB" id="A0A8B7YNI4"/>
<name>A0A8B7YNI4_ACAPL</name>
<reference evidence="4" key="1">
    <citation type="submission" date="2025-08" db="UniProtKB">
        <authorList>
            <consortium name="RefSeq"/>
        </authorList>
    </citation>
    <scope>IDENTIFICATION</scope>
</reference>
<feature type="compositionally biased region" description="Basic and acidic residues" evidence="1">
    <location>
        <begin position="220"/>
        <end position="235"/>
    </location>
</feature>
<feature type="compositionally biased region" description="Acidic residues" evidence="1">
    <location>
        <begin position="262"/>
        <end position="272"/>
    </location>
</feature>
<feature type="compositionally biased region" description="Polar residues" evidence="1">
    <location>
        <begin position="241"/>
        <end position="253"/>
    </location>
</feature>
<evidence type="ECO:0000256" key="1">
    <source>
        <dbReference type="SAM" id="MobiDB-lite"/>
    </source>
</evidence>
<sequence length="272" mass="30193">MVALSCPENDLKSVTECTADMETSLSPNLSVNEKDISRMGLVSGLINNEKITPDDKKTSSDFPSSISGDLPRCISFDCGNIKCYNYGMSTKFKLIKNGMELKDVTRNAFRLMHEMVTQHGRSHLVGLLSDVFTACDALLDRVQLGCVKFVLRFNTREGLQKLWDMYSSGELAERMTRALVTDELVPGDKTDIAVLPSIDQSDFEAGMKFFDELEQAEKEVAEEERRQFKTEKVTLPEDQGSVGSDQNQPGTSEMSKEQAADTAEDPMDNSDG</sequence>
<evidence type="ECO:0000259" key="2">
    <source>
        <dbReference type="Pfam" id="PF20694"/>
    </source>
</evidence>
<keyword evidence="3" id="KW-1185">Reference proteome</keyword>
<dbReference type="Proteomes" id="UP000694845">
    <property type="component" value="Unplaced"/>
</dbReference>
<gene>
    <name evidence="4" type="primary">LOC110980537</name>
</gene>
<proteinExistence type="predicted"/>
<evidence type="ECO:0000313" key="3">
    <source>
        <dbReference type="Proteomes" id="UP000694845"/>
    </source>
</evidence>
<dbReference type="Pfam" id="PF20694">
    <property type="entry name" value="TRADD-like_N"/>
    <property type="match status" value="1"/>
</dbReference>